<name>A0ABN3DXQ8_9ACTN</name>
<dbReference type="Proteomes" id="UP001500305">
    <property type="component" value="Unassembled WGS sequence"/>
</dbReference>
<feature type="region of interest" description="Disordered" evidence="1">
    <location>
        <begin position="77"/>
        <end position="105"/>
    </location>
</feature>
<protein>
    <recommendedName>
        <fullName evidence="4">Transposase</fullName>
    </recommendedName>
</protein>
<gene>
    <name evidence="2" type="ORF">GCM10010430_26890</name>
</gene>
<keyword evidence="3" id="KW-1185">Reference proteome</keyword>
<dbReference type="EMBL" id="BAAATR010000010">
    <property type="protein sequence ID" value="GAA2243795.1"/>
    <property type="molecule type" value="Genomic_DNA"/>
</dbReference>
<proteinExistence type="predicted"/>
<evidence type="ECO:0000256" key="1">
    <source>
        <dbReference type="SAM" id="MobiDB-lite"/>
    </source>
</evidence>
<feature type="compositionally biased region" description="Polar residues" evidence="1">
    <location>
        <begin position="84"/>
        <end position="105"/>
    </location>
</feature>
<comment type="caution">
    <text evidence="2">The sequence shown here is derived from an EMBL/GenBank/DDBJ whole genome shotgun (WGS) entry which is preliminary data.</text>
</comment>
<reference evidence="2 3" key="1">
    <citation type="journal article" date="2019" name="Int. J. Syst. Evol. Microbiol.">
        <title>The Global Catalogue of Microorganisms (GCM) 10K type strain sequencing project: providing services to taxonomists for standard genome sequencing and annotation.</title>
        <authorList>
            <consortium name="The Broad Institute Genomics Platform"/>
            <consortium name="The Broad Institute Genome Sequencing Center for Infectious Disease"/>
            <person name="Wu L."/>
            <person name="Ma J."/>
        </authorList>
    </citation>
    <scope>NUCLEOTIDE SEQUENCE [LARGE SCALE GENOMIC DNA]</scope>
    <source>
        <strain evidence="2 3">JCM 7356</strain>
    </source>
</reference>
<accession>A0ABN3DXQ8</accession>
<evidence type="ECO:0000313" key="3">
    <source>
        <dbReference type="Proteomes" id="UP001500305"/>
    </source>
</evidence>
<organism evidence="2 3">
    <name type="scientific">Kitasatospora cystarginea</name>
    <dbReference type="NCBI Taxonomy" id="58350"/>
    <lineage>
        <taxon>Bacteria</taxon>
        <taxon>Bacillati</taxon>
        <taxon>Actinomycetota</taxon>
        <taxon>Actinomycetes</taxon>
        <taxon>Kitasatosporales</taxon>
        <taxon>Streptomycetaceae</taxon>
        <taxon>Kitasatospora</taxon>
    </lineage>
</organism>
<sequence length="105" mass="12092">MRRFARAGGIDELLIRAVKRQSILDEYKPHLYQRWNEGCYDIPRLHRELRELGFPGGLQTVRRYLREVKQHGFPAIRPRISPVSRGSSTPAASSGQQQVLSSVMF</sequence>
<evidence type="ECO:0008006" key="4">
    <source>
        <dbReference type="Google" id="ProtNLM"/>
    </source>
</evidence>
<evidence type="ECO:0000313" key="2">
    <source>
        <dbReference type="EMBL" id="GAA2243795.1"/>
    </source>
</evidence>